<reference evidence="10 11" key="1">
    <citation type="submission" date="2014-08" db="EMBL/GenBank/DDBJ databases">
        <title>Whole genome shotgun sequence of Rhizobium rubi NBRC 13261.</title>
        <authorList>
            <person name="Katano-Makiyama Y."/>
            <person name="Hosoyama A."/>
            <person name="Hashimoto M."/>
            <person name="Hosoyama Y."/>
            <person name="Noguchi M."/>
            <person name="Tsuchikane K."/>
            <person name="Uohara A."/>
            <person name="Ohji S."/>
            <person name="Ichikawa N."/>
            <person name="Kimura A."/>
            <person name="Yamazoe A."/>
            <person name="Fujita N."/>
        </authorList>
    </citation>
    <scope>NUCLEOTIDE SEQUENCE [LARGE SCALE GENOMIC DNA]</scope>
    <source>
        <strain evidence="10 11">NBRC 13261</strain>
    </source>
</reference>
<dbReference type="GO" id="GO:0043190">
    <property type="term" value="C:ATP-binding cassette (ABC) transporter complex"/>
    <property type="evidence" value="ECO:0007669"/>
    <property type="project" value="InterPro"/>
</dbReference>
<dbReference type="InterPro" id="IPR043429">
    <property type="entry name" value="ArtM/GltK/GlnP/TcyL/YhdX-like"/>
</dbReference>
<evidence type="ECO:0000256" key="7">
    <source>
        <dbReference type="ARBA" id="ARBA00023136"/>
    </source>
</evidence>
<dbReference type="Pfam" id="PF00528">
    <property type="entry name" value="BPD_transp_1"/>
    <property type="match status" value="1"/>
</dbReference>
<dbReference type="PANTHER" id="PTHR30614">
    <property type="entry name" value="MEMBRANE COMPONENT OF AMINO ACID ABC TRANSPORTER"/>
    <property type="match status" value="1"/>
</dbReference>
<feature type="transmembrane region" description="Helical" evidence="8">
    <location>
        <begin position="20"/>
        <end position="43"/>
    </location>
</feature>
<proteinExistence type="inferred from homology"/>
<dbReference type="SUPFAM" id="SSF161098">
    <property type="entry name" value="MetI-like"/>
    <property type="match status" value="1"/>
</dbReference>
<feature type="transmembrane region" description="Helical" evidence="8">
    <location>
        <begin position="85"/>
        <end position="105"/>
    </location>
</feature>
<dbReference type="InterPro" id="IPR000515">
    <property type="entry name" value="MetI-like"/>
</dbReference>
<keyword evidence="4" id="KW-1003">Cell membrane</keyword>
<dbReference type="PANTHER" id="PTHR30614:SF34">
    <property type="entry name" value="BLR6398 PROTEIN"/>
    <property type="match status" value="1"/>
</dbReference>
<sequence>MIEFSTWDILRNLLLAARWTVLLSLVSFIGGALVGLVLLFMRISKKKSLRIFSKYYVELFQGTPLLMQLFIAFFGLGLVGIDVPAWLAATITLILWAAAFLTEIWRGCVEAVNKGQWEASASLGMGRFQQMRYVIMPQAMRVAIPPTVGFAVQVIKGTAVTSIIGFVELSKAGTVVTNATFQPFTVYGLVALIYFALCWPLSKSSQILERKLNVAHRNH</sequence>
<dbReference type="GO" id="GO:0022857">
    <property type="term" value="F:transmembrane transporter activity"/>
    <property type="evidence" value="ECO:0007669"/>
    <property type="project" value="InterPro"/>
</dbReference>
<comment type="similarity">
    <text evidence="2">Belongs to the binding-protein-dependent transport system permease family. HisMQ subfamily.</text>
</comment>
<feature type="domain" description="ABC transmembrane type-1" evidence="9">
    <location>
        <begin position="17"/>
        <end position="205"/>
    </location>
</feature>
<evidence type="ECO:0000313" key="11">
    <source>
        <dbReference type="Proteomes" id="UP000028701"/>
    </source>
</evidence>
<evidence type="ECO:0000256" key="3">
    <source>
        <dbReference type="ARBA" id="ARBA00022448"/>
    </source>
</evidence>
<evidence type="ECO:0000256" key="2">
    <source>
        <dbReference type="ARBA" id="ARBA00010072"/>
    </source>
</evidence>
<accession>A0A081CWB7</accession>
<comment type="subcellular location">
    <subcellularLocation>
        <location evidence="1">Cell inner membrane</location>
        <topology evidence="1">Multi-pass membrane protein</topology>
    </subcellularLocation>
    <subcellularLocation>
        <location evidence="8">Cell membrane</location>
        <topology evidence="8">Multi-pass membrane protein</topology>
    </subcellularLocation>
</comment>
<evidence type="ECO:0000256" key="4">
    <source>
        <dbReference type="ARBA" id="ARBA00022475"/>
    </source>
</evidence>
<gene>
    <name evidence="10" type="ORF">RRU01S_14_01860</name>
</gene>
<dbReference type="Gene3D" id="1.10.3720.10">
    <property type="entry name" value="MetI-like"/>
    <property type="match status" value="1"/>
</dbReference>
<dbReference type="GO" id="GO:0006865">
    <property type="term" value="P:amino acid transport"/>
    <property type="evidence" value="ECO:0007669"/>
    <property type="project" value="TreeGrafter"/>
</dbReference>
<dbReference type="RefSeq" id="WP_045230511.1">
    <property type="nucleotide sequence ID" value="NZ_BBJU01000014.1"/>
</dbReference>
<dbReference type="EMBL" id="BBJU01000014">
    <property type="protein sequence ID" value="GAK70963.1"/>
    <property type="molecule type" value="Genomic_DNA"/>
</dbReference>
<dbReference type="NCBIfam" id="TIGR01726">
    <property type="entry name" value="HEQRo_perm_3TM"/>
    <property type="match status" value="1"/>
</dbReference>
<evidence type="ECO:0000256" key="1">
    <source>
        <dbReference type="ARBA" id="ARBA00004429"/>
    </source>
</evidence>
<keyword evidence="7 8" id="KW-0472">Membrane</keyword>
<feature type="transmembrane region" description="Helical" evidence="8">
    <location>
        <begin position="55"/>
        <end position="79"/>
    </location>
</feature>
<comment type="caution">
    <text evidence="10">The sequence shown here is derived from an EMBL/GenBank/DDBJ whole genome shotgun (WGS) entry which is preliminary data.</text>
</comment>
<keyword evidence="6 8" id="KW-1133">Transmembrane helix</keyword>
<evidence type="ECO:0000256" key="6">
    <source>
        <dbReference type="ARBA" id="ARBA00022989"/>
    </source>
</evidence>
<feature type="transmembrane region" description="Helical" evidence="8">
    <location>
        <begin position="142"/>
        <end position="164"/>
    </location>
</feature>
<protein>
    <submittedName>
        <fullName evidence="10">Putative amino acid ABC transporter permease protein</fullName>
    </submittedName>
</protein>
<dbReference type="eggNOG" id="COG0765">
    <property type="taxonomic scope" value="Bacteria"/>
</dbReference>
<dbReference type="CDD" id="cd06261">
    <property type="entry name" value="TM_PBP2"/>
    <property type="match status" value="1"/>
</dbReference>
<evidence type="ECO:0000313" key="10">
    <source>
        <dbReference type="EMBL" id="GAK70963.1"/>
    </source>
</evidence>
<dbReference type="InterPro" id="IPR035906">
    <property type="entry name" value="MetI-like_sf"/>
</dbReference>
<organism evidence="10 11">
    <name type="scientific">Agrobacterium rubi TR3 = NBRC 13261</name>
    <dbReference type="NCBI Taxonomy" id="1368415"/>
    <lineage>
        <taxon>Bacteria</taxon>
        <taxon>Pseudomonadati</taxon>
        <taxon>Pseudomonadota</taxon>
        <taxon>Alphaproteobacteria</taxon>
        <taxon>Hyphomicrobiales</taxon>
        <taxon>Rhizobiaceae</taxon>
        <taxon>Rhizobium/Agrobacterium group</taxon>
        <taxon>Agrobacterium</taxon>
    </lineage>
</organism>
<dbReference type="OrthoDB" id="7255919at2"/>
<dbReference type="AlphaFoldDB" id="A0A081CWB7"/>
<dbReference type="PROSITE" id="PS50928">
    <property type="entry name" value="ABC_TM1"/>
    <property type="match status" value="1"/>
</dbReference>
<evidence type="ECO:0000256" key="8">
    <source>
        <dbReference type="RuleBase" id="RU363032"/>
    </source>
</evidence>
<feature type="transmembrane region" description="Helical" evidence="8">
    <location>
        <begin position="184"/>
        <end position="202"/>
    </location>
</feature>
<evidence type="ECO:0000259" key="9">
    <source>
        <dbReference type="PROSITE" id="PS50928"/>
    </source>
</evidence>
<evidence type="ECO:0000256" key="5">
    <source>
        <dbReference type="ARBA" id="ARBA00022692"/>
    </source>
</evidence>
<dbReference type="Proteomes" id="UP000028701">
    <property type="component" value="Unassembled WGS sequence"/>
</dbReference>
<keyword evidence="5 8" id="KW-0812">Transmembrane</keyword>
<dbReference type="InterPro" id="IPR010065">
    <property type="entry name" value="AA_ABC_transptr_permease_3TM"/>
</dbReference>
<keyword evidence="3 8" id="KW-0813">Transport</keyword>
<name>A0A081CWB7_9HYPH</name>